<reference evidence="2" key="1">
    <citation type="submission" date="2014-12" db="EMBL/GenBank/DDBJ databases">
        <title>Insight into the proteome of Arion vulgaris.</title>
        <authorList>
            <person name="Aradska J."/>
            <person name="Bulat T."/>
            <person name="Smidak R."/>
            <person name="Sarate P."/>
            <person name="Gangsoo J."/>
            <person name="Sialana F."/>
            <person name="Bilban M."/>
            <person name="Lubec G."/>
        </authorList>
    </citation>
    <scope>NUCLEOTIDE SEQUENCE</scope>
    <source>
        <tissue evidence="2">Skin</tissue>
    </source>
</reference>
<name>A0A0B6Y3Z4_9EUPU</name>
<gene>
    <name evidence="2" type="primary">ORF11820</name>
</gene>
<protein>
    <submittedName>
        <fullName evidence="2">Uncharacterized protein</fullName>
    </submittedName>
</protein>
<organism evidence="2">
    <name type="scientific">Arion vulgaris</name>
    <dbReference type="NCBI Taxonomy" id="1028688"/>
    <lineage>
        <taxon>Eukaryota</taxon>
        <taxon>Metazoa</taxon>
        <taxon>Spiralia</taxon>
        <taxon>Lophotrochozoa</taxon>
        <taxon>Mollusca</taxon>
        <taxon>Gastropoda</taxon>
        <taxon>Heterobranchia</taxon>
        <taxon>Euthyneura</taxon>
        <taxon>Panpulmonata</taxon>
        <taxon>Eupulmonata</taxon>
        <taxon>Stylommatophora</taxon>
        <taxon>Helicina</taxon>
        <taxon>Arionoidea</taxon>
        <taxon>Arionidae</taxon>
        <taxon>Arion</taxon>
    </lineage>
</organism>
<evidence type="ECO:0000313" key="2">
    <source>
        <dbReference type="EMBL" id="CEK50844.1"/>
    </source>
</evidence>
<feature type="non-terminal residue" evidence="2">
    <location>
        <position position="1"/>
    </location>
</feature>
<proteinExistence type="predicted"/>
<sequence>ETHDPKAFRQLRQAGADTLLEIANRLHSAALTSLKGEIFELKNQVHRLASERSMLDGHSSHRQVSLDPKLGPSDFEERLE</sequence>
<dbReference type="EMBL" id="HACG01003979">
    <property type="protein sequence ID" value="CEK50844.1"/>
    <property type="molecule type" value="Transcribed_RNA"/>
</dbReference>
<evidence type="ECO:0000256" key="1">
    <source>
        <dbReference type="SAM" id="MobiDB-lite"/>
    </source>
</evidence>
<dbReference type="AlphaFoldDB" id="A0A0B6Y3Z4"/>
<feature type="region of interest" description="Disordered" evidence="1">
    <location>
        <begin position="52"/>
        <end position="80"/>
    </location>
</feature>
<accession>A0A0B6Y3Z4</accession>
<feature type="non-terminal residue" evidence="2">
    <location>
        <position position="80"/>
    </location>
</feature>